<evidence type="ECO:0000256" key="1">
    <source>
        <dbReference type="ARBA" id="ARBA00004613"/>
    </source>
</evidence>
<dbReference type="Proteomes" id="UP001345219">
    <property type="component" value="Chromosome 6"/>
</dbReference>
<sequence length="134" mass="15327">MMPQTKCTLLLLLIPLFLLVEIALGQSKVYVEVYNNLPPGSTFAIQCKSRDDNLGVHILAPNQVYSFHFGLNVIGTTLYYCRLRSAYGQGVYDFYKNSRDYTRCTQVCTYKVTPGGVFAYSDGRRVPDFVFRWK</sequence>
<dbReference type="AlphaFoldDB" id="A0AAN7PYT8"/>
<dbReference type="InterPro" id="IPR010264">
    <property type="entry name" value="Self-incomp_S1"/>
</dbReference>
<keyword evidence="4 6" id="KW-0964">Secreted</keyword>
<evidence type="ECO:0000256" key="2">
    <source>
        <dbReference type="ARBA" id="ARBA00005581"/>
    </source>
</evidence>
<protein>
    <recommendedName>
        <fullName evidence="6">S-protein homolog</fullName>
    </recommendedName>
</protein>
<evidence type="ECO:0000313" key="7">
    <source>
        <dbReference type="EMBL" id="KAK4756331.1"/>
    </source>
</evidence>
<organism evidence="7 8">
    <name type="scientific">Trapa incisa</name>
    <dbReference type="NCBI Taxonomy" id="236973"/>
    <lineage>
        <taxon>Eukaryota</taxon>
        <taxon>Viridiplantae</taxon>
        <taxon>Streptophyta</taxon>
        <taxon>Embryophyta</taxon>
        <taxon>Tracheophyta</taxon>
        <taxon>Spermatophyta</taxon>
        <taxon>Magnoliopsida</taxon>
        <taxon>eudicotyledons</taxon>
        <taxon>Gunneridae</taxon>
        <taxon>Pentapetalae</taxon>
        <taxon>rosids</taxon>
        <taxon>malvids</taxon>
        <taxon>Myrtales</taxon>
        <taxon>Lythraceae</taxon>
        <taxon>Trapa</taxon>
    </lineage>
</organism>
<gene>
    <name evidence="7" type="ORF">SAY87_006458</name>
</gene>
<comment type="caution">
    <text evidence="7">The sequence shown here is derived from an EMBL/GenBank/DDBJ whole genome shotgun (WGS) entry which is preliminary data.</text>
</comment>
<name>A0AAN7PYT8_9MYRT</name>
<keyword evidence="8" id="KW-1185">Reference proteome</keyword>
<evidence type="ECO:0000313" key="8">
    <source>
        <dbReference type="Proteomes" id="UP001345219"/>
    </source>
</evidence>
<evidence type="ECO:0000256" key="3">
    <source>
        <dbReference type="ARBA" id="ARBA00022471"/>
    </source>
</evidence>
<keyword evidence="5 6" id="KW-0732">Signal</keyword>
<evidence type="ECO:0000256" key="6">
    <source>
        <dbReference type="RuleBase" id="RU367044"/>
    </source>
</evidence>
<dbReference type="PANTHER" id="PTHR31232">
    <property type="match status" value="1"/>
</dbReference>
<evidence type="ECO:0000256" key="4">
    <source>
        <dbReference type="ARBA" id="ARBA00022525"/>
    </source>
</evidence>
<dbReference type="EMBL" id="JAXIOK010000013">
    <property type="protein sequence ID" value="KAK4756331.1"/>
    <property type="molecule type" value="Genomic_DNA"/>
</dbReference>
<comment type="similarity">
    <text evidence="2 6">Belongs to the plant self-incompatibility (S1) protein family.</text>
</comment>
<dbReference type="GO" id="GO:0060320">
    <property type="term" value="P:rejection of self pollen"/>
    <property type="evidence" value="ECO:0007669"/>
    <property type="project" value="UniProtKB-KW"/>
</dbReference>
<dbReference type="Pfam" id="PF05938">
    <property type="entry name" value="Self-incomp_S1"/>
    <property type="match status" value="1"/>
</dbReference>
<dbReference type="PANTHER" id="PTHR31232:SF43">
    <property type="entry name" value="S-PROTEIN HOMOLOG 29-RELATED"/>
    <property type="match status" value="1"/>
</dbReference>
<feature type="chain" id="PRO_5042662224" description="S-protein homolog" evidence="6">
    <location>
        <begin position="26"/>
        <end position="134"/>
    </location>
</feature>
<comment type="subcellular location">
    <subcellularLocation>
        <location evidence="1 6">Secreted</location>
    </subcellularLocation>
</comment>
<keyword evidence="3 6" id="KW-0713">Self-incompatibility</keyword>
<proteinExistence type="inferred from homology"/>
<reference evidence="7 8" key="1">
    <citation type="journal article" date="2023" name="Hortic Res">
        <title>Pangenome of water caltrop reveals structural variations and asymmetric subgenome divergence after allopolyploidization.</title>
        <authorList>
            <person name="Zhang X."/>
            <person name="Chen Y."/>
            <person name="Wang L."/>
            <person name="Yuan Y."/>
            <person name="Fang M."/>
            <person name="Shi L."/>
            <person name="Lu R."/>
            <person name="Comes H.P."/>
            <person name="Ma Y."/>
            <person name="Chen Y."/>
            <person name="Huang G."/>
            <person name="Zhou Y."/>
            <person name="Zheng Z."/>
            <person name="Qiu Y."/>
        </authorList>
    </citation>
    <scope>NUCLEOTIDE SEQUENCE [LARGE SCALE GENOMIC DNA]</scope>
    <source>
        <tissue evidence="7">Roots</tissue>
    </source>
</reference>
<feature type="signal peptide" evidence="6">
    <location>
        <begin position="1"/>
        <end position="25"/>
    </location>
</feature>
<evidence type="ECO:0000256" key="5">
    <source>
        <dbReference type="ARBA" id="ARBA00022729"/>
    </source>
</evidence>
<accession>A0AAN7PYT8</accession>
<dbReference type="GO" id="GO:0005576">
    <property type="term" value="C:extracellular region"/>
    <property type="evidence" value="ECO:0007669"/>
    <property type="project" value="UniProtKB-SubCell"/>
</dbReference>